<feature type="domain" description="DUF6129" evidence="1">
    <location>
        <begin position="26"/>
        <end position="75"/>
    </location>
</feature>
<comment type="caution">
    <text evidence="2">The sequence shown here is derived from an EMBL/GenBank/DDBJ whole genome shotgun (WGS) entry which is preliminary data.</text>
</comment>
<reference evidence="2 3" key="1">
    <citation type="submission" date="2019-03" db="EMBL/GenBank/DDBJ databases">
        <title>Genomic Encyclopedia of Type Strains, Phase IV (KMG-IV): sequencing the most valuable type-strain genomes for metagenomic binning, comparative biology and taxonomic classification.</title>
        <authorList>
            <person name="Goeker M."/>
        </authorList>
    </citation>
    <scope>NUCLEOTIDE SEQUENCE [LARGE SCALE GENOMIC DNA]</scope>
    <source>
        <strain evidence="2 3">DSM 12121</strain>
    </source>
</reference>
<evidence type="ECO:0000313" key="2">
    <source>
        <dbReference type="EMBL" id="TDN48712.1"/>
    </source>
</evidence>
<evidence type="ECO:0000313" key="3">
    <source>
        <dbReference type="Proteomes" id="UP000295129"/>
    </source>
</evidence>
<dbReference type="InterPro" id="IPR046132">
    <property type="entry name" value="DUF6129"/>
</dbReference>
<dbReference type="AlphaFoldDB" id="A0A4V3BLZ6"/>
<sequence>MISDNVIKDAAEVVGRLGCGDVAVETMRRQWPALRFAACSDDDVPPRLKPAFEGSGFNFYYIGSGDHCLTLTKDADSAMGLVVAEVTEDD</sequence>
<name>A0A4V3BLZ6_9RHOO</name>
<dbReference type="EMBL" id="SNVV01000014">
    <property type="protein sequence ID" value="TDN48712.1"/>
    <property type="molecule type" value="Genomic_DNA"/>
</dbReference>
<evidence type="ECO:0000259" key="1">
    <source>
        <dbReference type="Pfam" id="PF19624"/>
    </source>
</evidence>
<protein>
    <recommendedName>
        <fullName evidence="1">DUF6129 domain-containing protein</fullName>
    </recommendedName>
</protein>
<keyword evidence="3" id="KW-1185">Reference proteome</keyword>
<dbReference type="RefSeq" id="WP_133593334.1">
    <property type="nucleotide sequence ID" value="NZ_SNVV01000014.1"/>
</dbReference>
<organism evidence="2 3">
    <name type="scientific">Azoarcus indigens</name>
    <dbReference type="NCBI Taxonomy" id="29545"/>
    <lineage>
        <taxon>Bacteria</taxon>
        <taxon>Pseudomonadati</taxon>
        <taxon>Pseudomonadota</taxon>
        <taxon>Betaproteobacteria</taxon>
        <taxon>Rhodocyclales</taxon>
        <taxon>Zoogloeaceae</taxon>
        <taxon>Azoarcus</taxon>
    </lineage>
</organism>
<dbReference type="Proteomes" id="UP000295129">
    <property type="component" value="Unassembled WGS sequence"/>
</dbReference>
<gene>
    <name evidence="2" type="ORF">C7389_11499</name>
</gene>
<proteinExistence type="predicted"/>
<accession>A0A4V3BLZ6</accession>
<dbReference type="Pfam" id="PF19624">
    <property type="entry name" value="DUF6129"/>
    <property type="match status" value="1"/>
</dbReference>
<dbReference type="OrthoDB" id="8563875at2"/>